<dbReference type="NCBIfam" id="TIGR00277">
    <property type="entry name" value="HDIG"/>
    <property type="match status" value="1"/>
</dbReference>
<dbReference type="PANTHER" id="PTHR12826:SF15">
    <property type="entry name" value="RIBONUCLEASE Y"/>
    <property type="match status" value="1"/>
</dbReference>
<dbReference type="SMART" id="SM00322">
    <property type="entry name" value="KH"/>
    <property type="match status" value="1"/>
</dbReference>
<dbReference type="NCBIfam" id="TIGR03319">
    <property type="entry name" value="RNase_Y"/>
    <property type="match status" value="1"/>
</dbReference>
<dbReference type="InterPro" id="IPR006675">
    <property type="entry name" value="HDIG_dom"/>
</dbReference>
<dbReference type="SMART" id="SM00471">
    <property type="entry name" value="HDc"/>
    <property type="match status" value="1"/>
</dbReference>
<evidence type="ECO:0000259" key="8">
    <source>
        <dbReference type="PROSITE" id="PS51831"/>
    </source>
</evidence>
<dbReference type="PROSITE" id="PS51831">
    <property type="entry name" value="HD"/>
    <property type="match status" value="1"/>
</dbReference>
<dbReference type="InterPro" id="IPR022711">
    <property type="entry name" value="RNase_Y_N"/>
</dbReference>
<comment type="function">
    <text evidence="5">Endoribonuclease that initiates mRNA decay.</text>
</comment>
<comment type="caution">
    <text evidence="9">The sequence shown here is derived from an EMBL/GenBank/DDBJ whole genome shotgun (WGS) entry which is preliminary data.</text>
</comment>
<dbReference type="GO" id="GO:0004521">
    <property type="term" value="F:RNA endonuclease activity"/>
    <property type="evidence" value="ECO:0007669"/>
    <property type="project" value="UniProtKB-UniRule"/>
</dbReference>
<reference evidence="9 10" key="1">
    <citation type="journal article" date="2015" name="Nature">
        <title>rRNA introns, odd ribosomes, and small enigmatic genomes across a large radiation of phyla.</title>
        <authorList>
            <person name="Brown C.T."/>
            <person name="Hug L.A."/>
            <person name="Thomas B.C."/>
            <person name="Sharon I."/>
            <person name="Castelle C.J."/>
            <person name="Singh A."/>
            <person name="Wilkins M.J."/>
            <person name="Williams K.H."/>
            <person name="Banfield J.F."/>
        </authorList>
    </citation>
    <scope>NUCLEOTIDE SEQUENCE [LARGE SCALE GENOMIC DNA]</scope>
</reference>
<dbReference type="InterPro" id="IPR004088">
    <property type="entry name" value="KH_dom_type_1"/>
</dbReference>
<dbReference type="PANTHER" id="PTHR12826">
    <property type="entry name" value="RIBONUCLEASE Y"/>
    <property type="match status" value="1"/>
</dbReference>
<dbReference type="CDD" id="cd22431">
    <property type="entry name" value="KH-I_RNaseY"/>
    <property type="match status" value="1"/>
</dbReference>
<dbReference type="AlphaFoldDB" id="A0A0G0PYU3"/>
<organism evidence="9 10">
    <name type="scientific">Candidatus Gottesmanbacteria bacterium GW2011_GWC2_39_8</name>
    <dbReference type="NCBI Taxonomy" id="1618450"/>
    <lineage>
        <taxon>Bacteria</taxon>
        <taxon>Candidatus Gottesmaniibacteriota</taxon>
    </lineage>
</organism>
<dbReference type="GO" id="GO:0005886">
    <property type="term" value="C:plasma membrane"/>
    <property type="evidence" value="ECO:0007669"/>
    <property type="project" value="UniProtKB-UniRule"/>
</dbReference>
<dbReference type="GO" id="GO:0016787">
    <property type="term" value="F:hydrolase activity"/>
    <property type="evidence" value="ECO:0007669"/>
    <property type="project" value="UniProtKB-KW"/>
</dbReference>
<dbReference type="Pfam" id="PF01966">
    <property type="entry name" value="HD"/>
    <property type="match status" value="1"/>
</dbReference>
<keyword evidence="3 5" id="KW-0378">Hydrolase</keyword>
<evidence type="ECO:0000256" key="3">
    <source>
        <dbReference type="ARBA" id="ARBA00022801"/>
    </source>
</evidence>
<proteinExistence type="inferred from homology"/>
<feature type="domain" description="HD" evidence="8">
    <location>
        <begin position="338"/>
        <end position="430"/>
    </location>
</feature>
<keyword evidence="1 5" id="KW-0540">Nuclease</keyword>
<evidence type="ECO:0000313" key="9">
    <source>
        <dbReference type="EMBL" id="KKR33078.1"/>
    </source>
</evidence>
<keyword evidence="7" id="KW-0175">Coiled coil</keyword>
<evidence type="ECO:0000256" key="4">
    <source>
        <dbReference type="ARBA" id="ARBA00022884"/>
    </source>
</evidence>
<evidence type="ECO:0000256" key="2">
    <source>
        <dbReference type="ARBA" id="ARBA00022759"/>
    </source>
</evidence>
<dbReference type="Gene3D" id="1.10.3210.10">
    <property type="entry name" value="Hypothetical protein af1432"/>
    <property type="match status" value="1"/>
</dbReference>
<feature type="coiled-coil region" evidence="7">
    <location>
        <begin position="73"/>
        <end position="191"/>
    </location>
</feature>
<dbReference type="SUPFAM" id="SSF54791">
    <property type="entry name" value="Eukaryotic type KH-domain (KH-domain type I)"/>
    <property type="match status" value="1"/>
</dbReference>
<dbReference type="HAMAP" id="MF_00335">
    <property type="entry name" value="RNase_Y"/>
    <property type="match status" value="1"/>
</dbReference>
<evidence type="ECO:0000256" key="7">
    <source>
        <dbReference type="SAM" id="Coils"/>
    </source>
</evidence>
<dbReference type="InterPro" id="IPR017705">
    <property type="entry name" value="Ribonuclease_Y"/>
</dbReference>
<dbReference type="Pfam" id="PF00013">
    <property type="entry name" value="KH_1"/>
    <property type="match status" value="1"/>
</dbReference>
<gene>
    <name evidence="5" type="primary">rny</name>
    <name evidence="9" type="ORF">UT63_C0024G0010</name>
</gene>
<keyword evidence="2 5" id="KW-0255">Endonuclease</keyword>
<name>A0A0G0PYU3_9BACT</name>
<evidence type="ECO:0000256" key="1">
    <source>
        <dbReference type="ARBA" id="ARBA00022722"/>
    </source>
</evidence>
<dbReference type="InterPro" id="IPR003607">
    <property type="entry name" value="HD/PDEase_dom"/>
</dbReference>
<dbReference type="Proteomes" id="UP000034539">
    <property type="component" value="Unassembled WGS sequence"/>
</dbReference>
<dbReference type="EC" id="3.1.-.-" evidence="5 6"/>
<dbReference type="InterPro" id="IPR004087">
    <property type="entry name" value="KH_dom"/>
</dbReference>
<keyword evidence="4 5" id="KW-0694">RNA-binding</keyword>
<evidence type="ECO:0000256" key="5">
    <source>
        <dbReference type="HAMAP-Rule" id="MF_00335"/>
    </source>
</evidence>
<dbReference type="EMBL" id="LBXN01000024">
    <property type="protein sequence ID" value="KKR33078.1"/>
    <property type="molecule type" value="Genomic_DNA"/>
</dbReference>
<dbReference type="SUPFAM" id="SSF109604">
    <property type="entry name" value="HD-domain/PDEase-like"/>
    <property type="match status" value="1"/>
</dbReference>
<dbReference type="Pfam" id="PF12072">
    <property type="entry name" value="RNase_Y_N"/>
    <property type="match status" value="1"/>
</dbReference>
<comment type="similarity">
    <text evidence="5">Belongs to the RNase Y family.</text>
</comment>
<sequence>MVSIWKTILDRLERIEKRLAEESKPSETPKIAVTIPKEEKAPQPVPPKLIAPENREVVVTAEREAREIIISAKDEAFKIKREAEDEARRARQEALSIEQRLIQKEETVDRKISAMEDRERTIVQKNNDAEKRLGDLEKARQELLAKLEKAAQLTRDEAKNLILKAVEDKLKEDIAKRIREAESEVKRESDQKAKEILVEAMRHAATDYVPEYTVSVIKLPDDEFKGRIIGKEGRNVRAFEMASGVDVDLDEEGVIRLSSFDPVRREVARVALEKLIKDGRIQPVRIEEVVDQSRKEIEKIMFAEGEKLCHSVGVYNLPIDKVALLGRFKYRYSYGQNMIAHTLEETKIGIALARELGADVNIVRLGCLLHDIGKVITEKDGSHVQLGVDLLKKNGMPQAVIDCVAAHHEDIPFPSIEATIVYIADAISGSRPGARYEDYDEYVKRLTTLEDTAKSFPGVEKVFALQAGRELRVIIDPGKLDDAGAVVTAQKIKEELEKKFPTFPGQIKITLIRELRTVQTVH</sequence>
<evidence type="ECO:0000256" key="6">
    <source>
        <dbReference type="NCBIfam" id="TIGR03319"/>
    </source>
</evidence>
<dbReference type="InterPro" id="IPR036612">
    <property type="entry name" value="KH_dom_type_1_sf"/>
</dbReference>
<accession>A0A0G0PYU3</accession>
<dbReference type="InterPro" id="IPR006674">
    <property type="entry name" value="HD_domain"/>
</dbReference>
<dbReference type="PROSITE" id="PS50084">
    <property type="entry name" value="KH_TYPE_1"/>
    <property type="match status" value="1"/>
</dbReference>
<dbReference type="GO" id="GO:0006402">
    <property type="term" value="P:mRNA catabolic process"/>
    <property type="evidence" value="ECO:0007669"/>
    <property type="project" value="UniProtKB-UniRule"/>
</dbReference>
<dbReference type="PATRIC" id="fig|1618450.3.peg.620"/>
<evidence type="ECO:0000313" key="10">
    <source>
        <dbReference type="Proteomes" id="UP000034539"/>
    </source>
</evidence>
<protein>
    <recommendedName>
        <fullName evidence="5 6">Ribonuclease Y</fullName>
        <shortName evidence="5">RNase Y</shortName>
        <ecNumber evidence="5 6">3.1.-.-</ecNumber>
    </recommendedName>
</protein>
<dbReference type="GO" id="GO:0003723">
    <property type="term" value="F:RNA binding"/>
    <property type="evidence" value="ECO:0007669"/>
    <property type="project" value="UniProtKB-UniRule"/>
</dbReference>